<accession>A0AAN9ADB4</accession>
<dbReference type="EMBL" id="JAXCGZ010006080">
    <property type="protein sequence ID" value="KAK7080167.1"/>
    <property type="molecule type" value="Genomic_DNA"/>
</dbReference>
<reference evidence="1 2" key="1">
    <citation type="submission" date="2023-11" db="EMBL/GenBank/DDBJ databases">
        <title>Halocaridina rubra genome assembly.</title>
        <authorList>
            <person name="Smith C."/>
        </authorList>
    </citation>
    <scope>NUCLEOTIDE SEQUENCE [LARGE SCALE GENOMIC DNA]</scope>
    <source>
        <strain evidence="1">EP-1</strain>
        <tissue evidence="1">Whole</tissue>
    </source>
</reference>
<organism evidence="1 2">
    <name type="scientific">Halocaridina rubra</name>
    <name type="common">Hawaiian red shrimp</name>
    <dbReference type="NCBI Taxonomy" id="373956"/>
    <lineage>
        <taxon>Eukaryota</taxon>
        <taxon>Metazoa</taxon>
        <taxon>Ecdysozoa</taxon>
        <taxon>Arthropoda</taxon>
        <taxon>Crustacea</taxon>
        <taxon>Multicrustacea</taxon>
        <taxon>Malacostraca</taxon>
        <taxon>Eumalacostraca</taxon>
        <taxon>Eucarida</taxon>
        <taxon>Decapoda</taxon>
        <taxon>Pleocyemata</taxon>
        <taxon>Caridea</taxon>
        <taxon>Atyoidea</taxon>
        <taxon>Atyidae</taxon>
        <taxon>Halocaridina</taxon>
    </lineage>
</organism>
<dbReference type="Gene3D" id="3.40.220.10">
    <property type="entry name" value="Leucine Aminopeptidase, subunit E, domain 1"/>
    <property type="match status" value="1"/>
</dbReference>
<dbReference type="Proteomes" id="UP001381693">
    <property type="component" value="Unassembled WGS sequence"/>
</dbReference>
<keyword evidence="2" id="KW-1185">Reference proteome</keyword>
<sequence>MCQRDIRGCCLNEYTFDTSVVIYICLNGAYEGTVRRFLEHHGSNFERIIFVVNGIDVSIYEILLPLYFPRTVDEENCGCFLLPTDLGDKYGEPNIPDRQIRIIDNPQHKYEGKGIL</sequence>
<proteinExistence type="predicted"/>
<protein>
    <submittedName>
        <fullName evidence="1">Ganglioside-induced differentiation-associated protein 2</fullName>
    </submittedName>
</protein>
<gene>
    <name evidence="1" type="primary">GDAP2_2</name>
    <name evidence="1" type="ORF">SK128_026264</name>
</gene>
<comment type="caution">
    <text evidence="1">The sequence shown here is derived from an EMBL/GenBank/DDBJ whole genome shotgun (WGS) entry which is preliminary data.</text>
</comment>
<name>A0AAN9ADB4_HALRR</name>
<dbReference type="AlphaFoldDB" id="A0AAN9ADB4"/>
<dbReference type="InterPro" id="IPR043472">
    <property type="entry name" value="Macro_dom-like"/>
</dbReference>
<evidence type="ECO:0000313" key="2">
    <source>
        <dbReference type="Proteomes" id="UP001381693"/>
    </source>
</evidence>
<evidence type="ECO:0000313" key="1">
    <source>
        <dbReference type="EMBL" id="KAK7080167.1"/>
    </source>
</evidence>